<dbReference type="Proteomes" id="UP001501323">
    <property type="component" value="Unassembled WGS sequence"/>
</dbReference>
<dbReference type="InterPro" id="IPR036220">
    <property type="entry name" value="UDP-Glc/GDP-Man_DH_C_sf"/>
</dbReference>
<dbReference type="InterPro" id="IPR036291">
    <property type="entry name" value="NAD(P)-bd_dom_sf"/>
</dbReference>
<dbReference type="EMBL" id="BAABJY010000002">
    <property type="protein sequence ID" value="GAA4863733.1"/>
    <property type="molecule type" value="Genomic_DNA"/>
</dbReference>
<evidence type="ECO:0000256" key="2">
    <source>
        <dbReference type="ARBA" id="ARBA00023002"/>
    </source>
</evidence>
<dbReference type="SMART" id="SM00984">
    <property type="entry name" value="UDPG_MGDP_dh_C"/>
    <property type="match status" value="1"/>
</dbReference>
<evidence type="ECO:0000256" key="4">
    <source>
        <dbReference type="PIRNR" id="PIRNR000124"/>
    </source>
</evidence>
<dbReference type="Pfam" id="PF03721">
    <property type="entry name" value="UDPG_MGDP_dh_N"/>
    <property type="match status" value="1"/>
</dbReference>
<dbReference type="PIRSF" id="PIRSF000124">
    <property type="entry name" value="UDPglc_GDPman_dh"/>
    <property type="match status" value="1"/>
</dbReference>
<keyword evidence="3" id="KW-0520">NAD</keyword>
<feature type="region of interest" description="Disordered" evidence="5">
    <location>
        <begin position="9"/>
        <end position="47"/>
    </location>
</feature>
<dbReference type="PIRSF" id="PIRSF500136">
    <property type="entry name" value="UDP_ManNAc_DH"/>
    <property type="match status" value="1"/>
</dbReference>
<dbReference type="SUPFAM" id="SSF51735">
    <property type="entry name" value="NAD(P)-binding Rossmann-fold domains"/>
    <property type="match status" value="1"/>
</dbReference>
<feature type="domain" description="UDP-glucose/GDP-mannose dehydrogenase C-terminal" evidence="6">
    <location>
        <begin position="384"/>
        <end position="484"/>
    </location>
</feature>
<comment type="similarity">
    <text evidence="1 4">Belongs to the UDP-glucose/GDP-mannose dehydrogenase family.</text>
</comment>
<dbReference type="InterPro" id="IPR017476">
    <property type="entry name" value="UDP-Glc/GDP-Man"/>
</dbReference>
<dbReference type="SUPFAM" id="SSF52413">
    <property type="entry name" value="UDP-glucose/GDP-mannose dehydrogenase C-terminal domain"/>
    <property type="match status" value="1"/>
</dbReference>
<dbReference type="InterPro" id="IPR001732">
    <property type="entry name" value="UDP-Glc/GDP-Man_DH_N"/>
</dbReference>
<dbReference type="InterPro" id="IPR028359">
    <property type="entry name" value="UDP_ManNAc/GlcNAc_DH"/>
</dbReference>
<keyword evidence="2" id="KW-0560">Oxidoreductase</keyword>
<dbReference type="PANTHER" id="PTHR43491">
    <property type="entry name" value="UDP-N-ACETYL-D-MANNOSAMINE DEHYDROGENASE"/>
    <property type="match status" value="1"/>
</dbReference>
<reference evidence="8" key="1">
    <citation type="journal article" date="2019" name="Int. J. Syst. Evol. Microbiol.">
        <title>The Global Catalogue of Microorganisms (GCM) 10K type strain sequencing project: providing services to taxonomists for standard genome sequencing and annotation.</title>
        <authorList>
            <consortium name="The Broad Institute Genomics Platform"/>
            <consortium name="The Broad Institute Genome Sequencing Center for Infectious Disease"/>
            <person name="Wu L."/>
            <person name="Ma J."/>
        </authorList>
    </citation>
    <scope>NUCLEOTIDE SEQUENCE [LARGE SCALE GENOMIC DNA]</scope>
    <source>
        <strain evidence="8">JCM 18392</strain>
    </source>
</reference>
<sequence>MSVHGGIIAKAPRTTGHGTGANVPGFDDATGAGKMPDPEGTRTVSSAADTKDHLKDLALAMTTEAPLPAPEHIRIAIVGLGYVGLPLAAAFGKHFPTIGFDINAQRIDELRRHHDHTREVAEAELRDADLLELSCDPSALAGCNVFIVTVPTPIDEFKRPDLRPLESASRTVGAAIRRGGIAIYESTVYPGATEEVCVPIIESESGLCFNRDFYAGYSPERINPGDREHRLENILKLTSGSTPEAAEFVDRLYRKVVKAGTHRTSTIRVAEAAKVIENVQRDVNIALINELAMIFNRLQIDSEEVLEAAGTKWNFLPFRPGLVGGHCIGVDPYYLTHKAQQIGYHPEMILAGRRINDGMGSHVGRRVARLVSQRGMAVASPRVLVLGLSFKENCPDLRNTQVVDIIEELQAYNAAVDVHDPWVSAQEARETYGIDLLADPECGVYDAIVLAVAHREFAELGAERIRAFGKPGAVLFDVKRALPKDASDGQL</sequence>
<dbReference type="SUPFAM" id="SSF48179">
    <property type="entry name" value="6-phosphogluconate dehydrogenase C-terminal domain-like"/>
    <property type="match status" value="1"/>
</dbReference>
<protein>
    <submittedName>
        <fullName evidence="7">Vi polysaccharide biosynthesis UDP-N-acetylglucosamine C-6 dehydrogenase TviB</fullName>
    </submittedName>
</protein>
<evidence type="ECO:0000256" key="1">
    <source>
        <dbReference type="ARBA" id="ARBA00006601"/>
    </source>
</evidence>
<dbReference type="NCBIfam" id="TIGR03026">
    <property type="entry name" value="NDP-sugDHase"/>
    <property type="match status" value="1"/>
</dbReference>
<dbReference type="Pfam" id="PF03720">
    <property type="entry name" value="UDPG_MGDP_dh_C"/>
    <property type="match status" value="1"/>
</dbReference>
<dbReference type="PANTHER" id="PTHR43491:SF2">
    <property type="entry name" value="UDP-N-ACETYL-D-MANNOSAMINE DEHYDROGENASE"/>
    <property type="match status" value="1"/>
</dbReference>
<dbReference type="InterPro" id="IPR014026">
    <property type="entry name" value="UDP-Glc/GDP-Man_DH_dimer"/>
</dbReference>
<keyword evidence="8" id="KW-1185">Reference proteome</keyword>
<organism evidence="7 8">
    <name type="scientific">Luteimonas vadosa</name>
    <dbReference type="NCBI Taxonomy" id="1165507"/>
    <lineage>
        <taxon>Bacteria</taxon>
        <taxon>Pseudomonadati</taxon>
        <taxon>Pseudomonadota</taxon>
        <taxon>Gammaproteobacteria</taxon>
        <taxon>Lysobacterales</taxon>
        <taxon>Lysobacteraceae</taxon>
        <taxon>Luteimonas</taxon>
    </lineage>
</organism>
<name>A0ABP9DZI3_9GAMM</name>
<proteinExistence type="inferred from homology"/>
<dbReference type="Pfam" id="PF00984">
    <property type="entry name" value="UDPG_MGDP_dh"/>
    <property type="match status" value="1"/>
</dbReference>
<accession>A0ABP9DZI3</accession>
<evidence type="ECO:0000256" key="5">
    <source>
        <dbReference type="SAM" id="MobiDB-lite"/>
    </source>
</evidence>
<gene>
    <name evidence="7" type="primary">tviB</name>
    <name evidence="7" type="ORF">GCM10023332_14850</name>
</gene>
<evidence type="ECO:0000259" key="6">
    <source>
        <dbReference type="SMART" id="SM00984"/>
    </source>
</evidence>
<evidence type="ECO:0000256" key="3">
    <source>
        <dbReference type="ARBA" id="ARBA00023027"/>
    </source>
</evidence>
<comment type="caution">
    <text evidence="7">The sequence shown here is derived from an EMBL/GenBank/DDBJ whole genome shotgun (WGS) entry which is preliminary data.</text>
</comment>
<dbReference type="Gene3D" id="3.40.50.720">
    <property type="entry name" value="NAD(P)-binding Rossmann-like Domain"/>
    <property type="match status" value="2"/>
</dbReference>
<evidence type="ECO:0000313" key="8">
    <source>
        <dbReference type="Proteomes" id="UP001501323"/>
    </source>
</evidence>
<evidence type="ECO:0000313" key="7">
    <source>
        <dbReference type="EMBL" id="GAA4863733.1"/>
    </source>
</evidence>
<dbReference type="InterPro" id="IPR008927">
    <property type="entry name" value="6-PGluconate_DH-like_C_sf"/>
</dbReference>
<dbReference type="InterPro" id="IPR014027">
    <property type="entry name" value="UDP-Glc/GDP-Man_DH_C"/>
</dbReference>